<protein>
    <submittedName>
        <fullName evidence="2">ATPase AAA</fullName>
    </submittedName>
</protein>
<dbReference type="InterPro" id="IPR002611">
    <property type="entry name" value="IstB_ATP-bd"/>
</dbReference>
<proteinExistence type="predicted"/>
<feature type="domain" description="IstB-like ATP-binding" evidence="1">
    <location>
        <begin position="14"/>
        <end position="242"/>
    </location>
</feature>
<dbReference type="PANTHER" id="PTHR30050">
    <property type="entry name" value="CHROMOSOMAL REPLICATION INITIATOR PROTEIN DNAA"/>
    <property type="match status" value="1"/>
</dbReference>
<evidence type="ECO:0000313" key="2">
    <source>
        <dbReference type="EMBL" id="GGJ70658.1"/>
    </source>
</evidence>
<gene>
    <name evidence="2" type="ORF">GCM10007173_31880</name>
</gene>
<dbReference type="CDD" id="cd00009">
    <property type="entry name" value="AAA"/>
    <property type="match status" value="1"/>
</dbReference>
<reference evidence="3" key="1">
    <citation type="journal article" date="2019" name="Int. J. Syst. Evol. Microbiol.">
        <title>The Global Catalogue of Microorganisms (GCM) 10K type strain sequencing project: providing services to taxonomists for standard genome sequencing and annotation.</title>
        <authorList>
            <consortium name="The Broad Institute Genomics Platform"/>
            <consortium name="The Broad Institute Genome Sequencing Center for Infectious Disease"/>
            <person name="Wu L."/>
            <person name="Ma J."/>
        </authorList>
    </citation>
    <scope>NUCLEOTIDE SEQUENCE [LARGE SCALE GENOMIC DNA]</scope>
    <source>
        <strain evidence="3">CGMCC 1.3685</strain>
    </source>
</reference>
<dbReference type="Gene3D" id="3.40.50.300">
    <property type="entry name" value="P-loop containing nucleotide triphosphate hydrolases"/>
    <property type="match status" value="1"/>
</dbReference>
<organism evidence="2 3">
    <name type="scientific">Glutamicibacter ardleyensis</name>
    <dbReference type="NCBI Taxonomy" id="225894"/>
    <lineage>
        <taxon>Bacteria</taxon>
        <taxon>Bacillati</taxon>
        <taxon>Actinomycetota</taxon>
        <taxon>Actinomycetes</taxon>
        <taxon>Micrococcales</taxon>
        <taxon>Micrococcaceae</taxon>
        <taxon>Glutamicibacter</taxon>
    </lineage>
</organism>
<dbReference type="PIRSF" id="PIRSF003073">
    <property type="entry name" value="DNAC_TnpB_IstB"/>
    <property type="match status" value="1"/>
</dbReference>
<comment type="caution">
    <text evidence="2">The sequence shown here is derived from an EMBL/GenBank/DDBJ whole genome shotgun (WGS) entry which is preliminary data.</text>
</comment>
<dbReference type="PANTHER" id="PTHR30050:SF4">
    <property type="entry name" value="ATP-BINDING PROTEIN RV3427C IN INSERTION SEQUENCE-RELATED"/>
    <property type="match status" value="1"/>
</dbReference>
<dbReference type="SUPFAM" id="SSF52540">
    <property type="entry name" value="P-loop containing nucleoside triphosphate hydrolases"/>
    <property type="match status" value="1"/>
</dbReference>
<dbReference type="InterPro" id="IPR027417">
    <property type="entry name" value="P-loop_NTPase"/>
</dbReference>
<dbReference type="EMBL" id="BMKX01000010">
    <property type="protein sequence ID" value="GGJ70658.1"/>
    <property type="molecule type" value="Genomic_DNA"/>
</dbReference>
<accession>A0ABQ2DRT4</accession>
<dbReference type="RefSeq" id="WP_188687073.1">
    <property type="nucleotide sequence ID" value="NZ_BMKX01000010.1"/>
</dbReference>
<keyword evidence="3" id="KW-1185">Reference proteome</keyword>
<dbReference type="Pfam" id="PF01695">
    <property type="entry name" value="IstB_IS21"/>
    <property type="match status" value="1"/>
</dbReference>
<evidence type="ECO:0000313" key="3">
    <source>
        <dbReference type="Proteomes" id="UP000606115"/>
    </source>
</evidence>
<dbReference type="Proteomes" id="UP000606115">
    <property type="component" value="Unassembled WGS sequence"/>
</dbReference>
<sequence>MNLNTETTRKLREMAASDLLAAFEAQDDVVSMSLSVEDRIELAVDQAHGLFLNTKSNGLIRRAKLRYPNADLRKVDRVEERGLNQSMLVQLATCHFIDLNRNLVFQGFTGSGKSYLACAVAKQACVHRYRTGYVRIPDLEEEWQQAVDKPMGQHKLLRKYANYSVLALDEWLLDPPTGEFLRFIFELMERRYDAGSTIFCTQYKQSDWHARLGAGALADAIMDRIVHNTIWVETGGFNMREAYSSSK</sequence>
<name>A0ABQ2DRT4_9MICC</name>
<evidence type="ECO:0000259" key="1">
    <source>
        <dbReference type="Pfam" id="PF01695"/>
    </source>
</evidence>
<dbReference type="InterPro" id="IPR028350">
    <property type="entry name" value="DNAC/IstB-like"/>
</dbReference>
<dbReference type="GeneID" id="303305523"/>